<accession>W7V0G4</accession>
<comment type="caution">
    <text evidence="3">The sequence shown here is derived from an EMBL/GenBank/DDBJ whole genome shotgun (WGS) entry which is preliminary data.</text>
</comment>
<keyword evidence="2" id="KW-0472">Membrane</keyword>
<keyword evidence="2" id="KW-1133">Transmembrane helix</keyword>
<reference evidence="3 4" key="1">
    <citation type="journal article" date="2014" name="PLoS ONE">
        <title>Rumen cellulosomics: divergent fiber-degrading strategies revealed by comparative genome-wide analysis of six ruminococcal strains.</title>
        <authorList>
            <person name="Dassa B."/>
            <person name="Borovok I."/>
            <person name="Ruimy-Israeli V."/>
            <person name="Lamed R."/>
            <person name="Flint H.J."/>
            <person name="Duncan S.H."/>
            <person name="Henrissat B."/>
            <person name="Coutinho P."/>
            <person name="Morrison M."/>
            <person name="Mosoni P."/>
            <person name="Yeoman C.J."/>
            <person name="White B.A."/>
            <person name="Bayer E.A."/>
        </authorList>
    </citation>
    <scope>NUCLEOTIDE SEQUENCE [LARGE SCALE GENOMIC DNA]</scope>
    <source>
        <strain evidence="3 4">007c</strain>
    </source>
</reference>
<dbReference type="EMBL" id="ATAX01000016">
    <property type="protein sequence ID" value="EWM54237.1"/>
    <property type="molecule type" value="Genomic_DNA"/>
</dbReference>
<sequence>MSDNKIFGFDILENSDMNTIEEIGTDKMDIDKKDMERILKNTMKKYEKEKQKPDMTDDTFSENDEGADPVSGVEIYNRKKLPHIIFVALCSAAAVVLTIGSIAVLNHRNVMVPNNNDPIVEVTTSVTRTSALTTAKTTSSGTPVTTVKDTEKATETTTQTTASSSDDTTTVTTSSEQNYSGQSDILVHNNPKTERTDITQEELDSARMEIMDKLMNTQTALWNIRYAYFDLNNDTIPELFLGYNFLGEGNVNMYVYDGKEYVKSEFTSRFEAYGRKEYIVCGSSIYICPEENLIHASDLLSSGTSQILEFDKNNTIKTIHEYQGDGVFNGEKIVNMGRPDFLTEEMKEFNSALALHDWQEPEFIVYAEKNESAVRFEKEVYNINDDKS</sequence>
<dbReference type="Proteomes" id="UP000019365">
    <property type="component" value="Unassembled WGS sequence"/>
</dbReference>
<keyword evidence="4" id="KW-1185">Reference proteome</keyword>
<gene>
    <name evidence="3" type="ORF">RF007C_11545</name>
</gene>
<dbReference type="OrthoDB" id="1816904at2"/>
<protein>
    <submittedName>
        <fullName evidence="3">Uncharacterized protein</fullName>
    </submittedName>
</protein>
<feature type="region of interest" description="Disordered" evidence="1">
    <location>
        <begin position="47"/>
        <end position="67"/>
    </location>
</feature>
<name>W7V0G4_RUMFL</name>
<feature type="compositionally biased region" description="Low complexity" evidence="1">
    <location>
        <begin position="155"/>
        <end position="177"/>
    </location>
</feature>
<evidence type="ECO:0000256" key="1">
    <source>
        <dbReference type="SAM" id="MobiDB-lite"/>
    </source>
</evidence>
<dbReference type="RefSeq" id="WP_019677981.1">
    <property type="nucleotide sequence ID" value="NZ_ATAX01000016.1"/>
</dbReference>
<feature type="region of interest" description="Disordered" evidence="1">
    <location>
        <begin position="133"/>
        <end position="187"/>
    </location>
</feature>
<evidence type="ECO:0000313" key="3">
    <source>
        <dbReference type="EMBL" id="EWM54237.1"/>
    </source>
</evidence>
<feature type="transmembrane region" description="Helical" evidence="2">
    <location>
        <begin position="84"/>
        <end position="105"/>
    </location>
</feature>
<evidence type="ECO:0000313" key="4">
    <source>
        <dbReference type="Proteomes" id="UP000019365"/>
    </source>
</evidence>
<proteinExistence type="predicted"/>
<organism evidence="3 4">
    <name type="scientific">Ruminococcus flavefaciens 007c</name>
    <dbReference type="NCBI Taxonomy" id="1341157"/>
    <lineage>
        <taxon>Bacteria</taxon>
        <taxon>Bacillati</taxon>
        <taxon>Bacillota</taxon>
        <taxon>Clostridia</taxon>
        <taxon>Eubacteriales</taxon>
        <taxon>Oscillospiraceae</taxon>
        <taxon>Ruminococcus</taxon>
    </lineage>
</organism>
<dbReference type="AlphaFoldDB" id="W7V0G4"/>
<keyword evidence="2" id="KW-0812">Transmembrane</keyword>
<feature type="compositionally biased region" description="Low complexity" evidence="1">
    <location>
        <begin position="133"/>
        <end position="147"/>
    </location>
</feature>
<dbReference type="PATRIC" id="fig|1341157.4.peg.899"/>
<feature type="compositionally biased region" description="Acidic residues" evidence="1">
    <location>
        <begin position="56"/>
        <end position="67"/>
    </location>
</feature>
<evidence type="ECO:0000256" key="2">
    <source>
        <dbReference type="SAM" id="Phobius"/>
    </source>
</evidence>